<keyword evidence="1" id="KW-1133">Transmembrane helix</keyword>
<proteinExistence type="predicted"/>
<dbReference type="EMBL" id="JAFEUZ010000019">
    <property type="protein sequence ID" value="KAG5480585.1"/>
    <property type="molecule type" value="Genomic_DNA"/>
</dbReference>
<organism evidence="2 3">
    <name type="scientific">Leishmania martiniquensis</name>
    <dbReference type="NCBI Taxonomy" id="1580590"/>
    <lineage>
        <taxon>Eukaryota</taxon>
        <taxon>Discoba</taxon>
        <taxon>Euglenozoa</taxon>
        <taxon>Kinetoplastea</taxon>
        <taxon>Metakinetoplastina</taxon>
        <taxon>Trypanosomatida</taxon>
        <taxon>Trypanosomatidae</taxon>
        <taxon>Leishmaniinae</taxon>
        <taxon>Leishmania</taxon>
    </lineage>
</organism>
<evidence type="ECO:0000256" key="1">
    <source>
        <dbReference type="SAM" id="Phobius"/>
    </source>
</evidence>
<dbReference type="OrthoDB" id="272125at2759"/>
<gene>
    <name evidence="2" type="ORF">LSCM1_06289</name>
</gene>
<accession>A0A836HAI1</accession>
<dbReference type="AlphaFoldDB" id="A0A836HAI1"/>
<keyword evidence="1" id="KW-0812">Transmembrane</keyword>
<keyword evidence="1" id="KW-0472">Membrane</keyword>
<evidence type="ECO:0000313" key="3">
    <source>
        <dbReference type="Proteomes" id="UP000673552"/>
    </source>
</evidence>
<dbReference type="RefSeq" id="XP_067179349.1">
    <property type="nucleotide sequence ID" value="XM_067323720.1"/>
</dbReference>
<reference evidence="2 3" key="1">
    <citation type="submission" date="2021-03" db="EMBL/GenBank/DDBJ databases">
        <title>Leishmania (Mundinia) martiniquensis Genome sequencing and assembly.</title>
        <authorList>
            <person name="Almutairi H."/>
            <person name="Gatherer D."/>
        </authorList>
    </citation>
    <scope>NUCLEOTIDE SEQUENCE [LARGE SCALE GENOMIC DNA]</scope>
    <source>
        <strain evidence="2">LSCM1</strain>
    </source>
</reference>
<dbReference type="GeneID" id="92516232"/>
<protein>
    <submittedName>
        <fullName evidence="2">Uncharacterized protein</fullName>
    </submittedName>
</protein>
<sequence length="129" mass="14627">MRARSPPHPLAARLHLTSFFLASSPLTRYRTHPEQVVMHQRMDTPVGGAFDTHERLRQANSAKLKALLQRTAAAERAARRGKKSALLTGDYLDFECRDVGGKWMNVGWGAMLGAALLLFYVMWFTDWVR</sequence>
<feature type="transmembrane region" description="Helical" evidence="1">
    <location>
        <begin position="106"/>
        <end position="125"/>
    </location>
</feature>
<dbReference type="Proteomes" id="UP000673552">
    <property type="component" value="Chromosome 19"/>
</dbReference>
<evidence type="ECO:0000313" key="2">
    <source>
        <dbReference type="EMBL" id="KAG5480585.1"/>
    </source>
</evidence>
<dbReference type="KEGG" id="lmat:92516232"/>
<keyword evidence="3" id="KW-1185">Reference proteome</keyword>
<name>A0A836HAI1_9TRYP</name>
<comment type="caution">
    <text evidence="2">The sequence shown here is derived from an EMBL/GenBank/DDBJ whole genome shotgun (WGS) entry which is preliminary data.</text>
</comment>